<dbReference type="Proteomes" id="UP001595925">
    <property type="component" value="Unassembled WGS sequence"/>
</dbReference>
<name>A0ABD5QAU9_9EURY</name>
<evidence type="ECO:0000313" key="1">
    <source>
        <dbReference type="EMBL" id="MFC4986817.1"/>
    </source>
</evidence>
<dbReference type="InterPro" id="IPR036388">
    <property type="entry name" value="WH-like_DNA-bd_sf"/>
</dbReference>
<dbReference type="InterPro" id="IPR036390">
    <property type="entry name" value="WH_DNA-bd_sf"/>
</dbReference>
<dbReference type="EMBL" id="JBHSJG010000009">
    <property type="protein sequence ID" value="MFC4986817.1"/>
    <property type="molecule type" value="Genomic_DNA"/>
</dbReference>
<reference evidence="1 2" key="1">
    <citation type="journal article" date="2019" name="Int. J. Syst. Evol. Microbiol.">
        <title>The Global Catalogue of Microorganisms (GCM) 10K type strain sequencing project: providing services to taxonomists for standard genome sequencing and annotation.</title>
        <authorList>
            <consortium name="The Broad Institute Genomics Platform"/>
            <consortium name="The Broad Institute Genome Sequencing Center for Infectious Disease"/>
            <person name="Wu L."/>
            <person name="Ma J."/>
        </authorList>
    </citation>
    <scope>NUCLEOTIDE SEQUENCE [LARGE SCALE GENOMIC DNA]</scope>
    <source>
        <strain evidence="1 2">CGMCC 1.15824</strain>
    </source>
</reference>
<organism evidence="1 2">
    <name type="scientific">Saliphagus infecundisoli</name>
    <dbReference type="NCBI Taxonomy" id="1849069"/>
    <lineage>
        <taxon>Archaea</taxon>
        <taxon>Methanobacteriati</taxon>
        <taxon>Methanobacteriota</taxon>
        <taxon>Stenosarchaea group</taxon>
        <taxon>Halobacteria</taxon>
        <taxon>Halobacteriales</taxon>
        <taxon>Natrialbaceae</taxon>
        <taxon>Saliphagus</taxon>
    </lineage>
</organism>
<evidence type="ECO:0000313" key="2">
    <source>
        <dbReference type="Proteomes" id="UP001595925"/>
    </source>
</evidence>
<dbReference type="Gene3D" id="1.10.10.10">
    <property type="entry name" value="Winged helix-like DNA-binding domain superfamily/Winged helix DNA-binding domain"/>
    <property type="match status" value="1"/>
</dbReference>
<comment type="caution">
    <text evidence="1">The sequence shown here is derived from an EMBL/GenBank/DDBJ whole genome shotgun (WGS) entry which is preliminary data.</text>
</comment>
<dbReference type="AlphaFoldDB" id="A0ABD5QAU9"/>
<dbReference type="RefSeq" id="WP_224830361.1">
    <property type="nucleotide sequence ID" value="NZ_JAIVEF010000053.1"/>
</dbReference>
<sequence>MSHTPPAAEGQDAQQFFAVAETLAEESRRDIVADIVAHPEGLPSMKELEFTTGLHRTTIHQHLEALIDGGIVEPVEIPPGQQIKGQPSKFYAITDTARQIFDQNNVFIEDHWKEIYDRVGKPEEIQEAEAAPRPDQD</sequence>
<accession>A0ABD5QAU9</accession>
<dbReference type="SUPFAM" id="SSF46785">
    <property type="entry name" value="Winged helix' DNA-binding domain"/>
    <property type="match status" value="1"/>
</dbReference>
<keyword evidence="2" id="KW-1185">Reference proteome</keyword>
<protein>
    <submittedName>
        <fullName evidence="1">Helix-turn-helix domain-containing protein</fullName>
    </submittedName>
</protein>
<gene>
    <name evidence="1" type="ORF">ACFPFO_03325</name>
</gene>
<proteinExistence type="predicted"/>